<dbReference type="GO" id="GO:0004312">
    <property type="term" value="F:fatty acid synthase activity"/>
    <property type="evidence" value="ECO:0007669"/>
    <property type="project" value="TreeGrafter"/>
</dbReference>
<dbReference type="OrthoDB" id="4920000at2759"/>
<comment type="caution">
    <text evidence="4">The sequence shown here is derived from an EMBL/GenBank/DDBJ whole genome shotgun (WGS) entry which is preliminary data.</text>
</comment>
<keyword evidence="1" id="KW-0596">Phosphopantetheine</keyword>
<reference evidence="4 5" key="1">
    <citation type="submission" date="2017-06" db="EMBL/GenBank/DDBJ databases">
        <title>Genome of Fusarium nygamai isolate CS10214.</title>
        <authorList>
            <person name="Gardiner D.M."/>
            <person name="Obanor F."/>
            <person name="Kazan K."/>
        </authorList>
    </citation>
    <scope>NUCLEOTIDE SEQUENCE [LARGE SCALE GENOMIC DNA]</scope>
    <source>
        <strain evidence="4 5">CS10214</strain>
    </source>
</reference>
<evidence type="ECO:0000313" key="4">
    <source>
        <dbReference type="EMBL" id="PNP53839.1"/>
    </source>
</evidence>
<dbReference type="InterPro" id="IPR016036">
    <property type="entry name" value="Malonyl_transacylase_ACP-bd"/>
</dbReference>
<dbReference type="Gene3D" id="3.40.366.10">
    <property type="entry name" value="Malonyl-Coenzyme A Acyl Carrier Protein, domain 2"/>
    <property type="match status" value="1"/>
</dbReference>
<dbReference type="GO" id="GO:0044550">
    <property type="term" value="P:secondary metabolite biosynthetic process"/>
    <property type="evidence" value="ECO:0007669"/>
    <property type="project" value="TreeGrafter"/>
</dbReference>
<dbReference type="SUPFAM" id="SSF52151">
    <property type="entry name" value="FabD/lysophospholipase-like"/>
    <property type="match status" value="1"/>
</dbReference>
<dbReference type="GO" id="GO:0006633">
    <property type="term" value="P:fatty acid biosynthetic process"/>
    <property type="evidence" value="ECO:0007669"/>
    <property type="project" value="TreeGrafter"/>
</dbReference>
<protein>
    <recommendedName>
        <fullName evidence="3">Malonyl-CoA:ACP transacylase (MAT) domain-containing protein</fullName>
    </recommendedName>
</protein>
<keyword evidence="2" id="KW-0597">Phosphoprotein</keyword>
<feature type="domain" description="Malonyl-CoA:ACP transacylase (MAT)" evidence="3">
    <location>
        <begin position="1"/>
        <end position="163"/>
    </location>
</feature>
<dbReference type="Proteomes" id="UP000236664">
    <property type="component" value="Unassembled WGS sequence"/>
</dbReference>
<dbReference type="InterPro" id="IPR016035">
    <property type="entry name" value="Acyl_Trfase/lysoPLipase"/>
</dbReference>
<sequence>MAIAHHRSVLSADKDLRVSVKGGLVAVGVGSDDAEAYIEQLRGLGKGKACIACINSPRSVTIRGDLSAVLEVEVMAKSDGVLTSRLNVDIGYHSHQMEPISHRYREALSKPSFTRHQMTWIQSSTPPQSPVAAWQTLKKSPALITGLQVWFNLSSSWMPLLTWCWATLTIRY</sequence>
<dbReference type="STRING" id="42673.A0A2K0U7T7"/>
<gene>
    <name evidence="4" type="ORF">FNYG_15706</name>
</gene>
<dbReference type="AlphaFoldDB" id="A0A2K0U7T7"/>
<dbReference type="PANTHER" id="PTHR43775:SF29">
    <property type="entry name" value="ASPERFURANONE POLYKETIDE SYNTHASE AFOG-RELATED"/>
    <property type="match status" value="1"/>
</dbReference>
<dbReference type="InterPro" id="IPR050091">
    <property type="entry name" value="PKS_NRPS_Biosynth_Enz"/>
</dbReference>
<evidence type="ECO:0000313" key="5">
    <source>
        <dbReference type="Proteomes" id="UP000236664"/>
    </source>
</evidence>
<proteinExistence type="predicted"/>
<dbReference type="PANTHER" id="PTHR43775">
    <property type="entry name" value="FATTY ACID SYNTHASE"/>
    <property type="match status" value="1"/>
</dbReference>
<evidence type="ECO:0000256" key="2">
    <source>
        <dbReference type="ARBA" id="ARBA00022553"/>
    </source>
</evidence>
<name>A0A2K0U7T7_GIBNY</name>
<keyword evidence="5" id="KW-1185">Reference proteome</keyword>
<evidence type="ECO:0000256" key="1">
    <source>
        <dbReference type="ARBA" id="ARBA00022450"/>
    </source>
</evidence>
<organism evidence="4 5">
    <name type="scientific">Gibberella nygamai</name>
    <name type="common">Bean root rot disease fungus</name>
    <name type="synonym">Fusarium nygamai</name>
    <dbReference type="NCBI Taxonomy" id="42673"/>
    <lineage>
        <taxon>Eukaryota</taxon>
        <taxon>Fungi</taxon>
        <taxon>Dikarya</taxon>
        <taxon>Ascomycota</taxon>
        <taxon>Pezizomycotina</taxon>
        <taxon>Sordariomycetes</taxon>
        <taxon>Hypocreomycetidae</taxon>
        <taxon>Hypocreales</taxon>
        <taxon>Nectriaceae</taxon>
        <taxon>Fusarium</taxon>
        <taxon>Fusarium fujikuroi species complex</taxon>
    </lineage>
</organism>
<dbReference type="InterPro" id="IPR001227">
    <property type="entry name" value="Ac_transferase_dom_sf"/>
</dbReference>
<dbReference type="SUPFAM" id="SSF55048">
    <property type="entry name" value="Probable ACP-binding domain of malonyl-CoA ACP transacylase"/>
    <property type="match status" value="1"/>
</dbReference>
<dbReference type="Pfam" id="PF00698">
    <property type="entry name" value="Acyl_transf_1"/>
    <property type="match status" value="1"/>
</dbReference>
<dbReference type="SMART" id="SM00827">
    <property type="entry name" value="PKS_AT"/>
    <property type="match status" value="1"/>
</dbReference>
<dbReference type="EMBL" id="MTQA01000661">
    <property type="protein sequence ID" value="PNP53839.1"/>
    <property type="molecule type" value="Genomic_DNA"/>
</dbReference>
<evidence type="ECO:0000259" key="3">
    <source>
        <dbReference type="SMART" id="SM00827"/>
    </source>
</evidence>
<accession>A0A2K0U7T7</accession>
<dbReference type="InterPro" id="IPR014043">
    <property type="entry name" value="Acyl_transferase_dom"/>
</dbReference>